<evidence type="ECO:0000313" key="2">
    <source>
        <dbReference type="EMBL" id="SHJ76719.1"/>
    </source>
</evidence>
<keyword evidence="3" id="KW-1185">Reference proteome</keyword>
<evidence type="ECO:0008006" key="4">
    <source>
        <dbReference type="Google" id="ProtNLM"/>
    </source>
</evidence>
<proteinExistence type="predicted"/>
<dbReference type="AlphaFoldDB" id="A0A1M6LZM3"/>
<organism evidence="2 3">
    <name type="scientific">Paramaledivibacter caminithermalis (strain DSM 15212 / CIP 107654 / DViRD3)</name>
    <name type="common">Clostridium caminithermale</name>
    <dbReference type="NCBI Taxonomy" id="1121301"/>
    <lineage>
        <taxon>Bacteria</taxon>
        <taxon>Bacillati</taxon>
        <taxon>Bacillota</taxon>
        <taxon>Clostridia</taxon>
        <taxon>Peptostreptococcales</taxon>
        <taxon>Caminicellaceae</taxon>
        <taxon>Paramaledivibacter</taxon>
    </lineage>
</organism>
<evidence type="ECO:0000313" key="3">
    <source>
        <dbReference type="Proteomes" id="UP000184465"/>
    </source>
</evidence>
<reference evidence="2 3" key="1">
    <citation type="submission" date="2016-11" db="EMBL/GenBank/DDBJ databases">
        <authorList>
            <person name="Jaros S."/>
            <person name="Januszkiewicz K."/>
            <person name="Wedrychowicz H."/>
        </authorList>
    </citation>
    <scope>NUCLEOTIDE SEQUENCE [LARGE SCALE GENOMIC DNA]</scope>
    <source>
        <strain evidence="2 3">DSM 15212</strain>
    </source>
</reference>
<feature type="region of interest" description="Disordered" evidence="1">
    <location>
        <begin position="19"/>
        <end position="53"/>
    </location>
</feature>
<evidence type="ECO:0000256" key="1">
    <source>
        <dbReference type="SAM" id="MobiDB-lite"/>
    </source>
</evidence>
<dbReference type="Proteomes" id="UP000184465">
    <property type="component" value="Unassembled WGS sequence"/>
</dbReference>
<dbReference type="STRING" id="1121301.SAMN02745912_01001"/>
<gene>
    <name evidence="2" type="ORF">SAMN02745912_01001</name>
</gene>
<sequence length="115" mass="13549">MYRFPRPPFGGLPFLFQHGSSFRPPLGPDSDRPSSPPGRPPSFTPQQSPTVMAVDPGSIRRCRFRFTYLWLKNRREFWAYLTFVGRRSVAGYRWIGFRWVYFGTDLKNIESFICY</sequence>
<dbReference type="EMBL" id="FRAG01000008">
    <property type="protein sequence ID" value="SHJ76719.1"/>
    <property type="molecule type" value="Genomic_DNA"/>
</dbReference>
<accession>A0A1M6LZM3</accession>
<protein>
    <recommendedName>
        <fullName evidence="4">Transporter</fullName>
    </recommendedName>
</protein>
<name>A0A1M6LZM3_PARC5</name>
<dbReference type="RefSeq" id="WP_207550758.1">
    <property type="nucleotide sequence ID" value="NZ_FRAG01000008.1"/>
</dbReference>
<feature type="compositionally biased region" description="Pro residues" evidence="1">
    <location>
        <begin position="34"/>
        <end position="43"/>
    </location>
</feature>